<reference evidence="1 2" key="1">
    <citation type="submission" date="2016-05" db="EMBL/GenBank/DDBJ databases">
        <title>A degradative enzymes factory behind the ericoid mycorrhizal symbiosis.</title>
        <authorList>
            <consortium name="DOE Joint Genome Institute"/>
            <person name="Martino E."/>
            <person name="Morin E."/>
            <person name="Grelet G."/>
            <person name="Kuo A."/>
            <person name="Kohler A."/>
            <person name="Daghino S."/>
            <person name="Barry K."/>
            <person name="Choi C."/>
            <person name="Cichocki N."/>
            <person name="Clum A."/>
            <person name="Copeland A."/>
            <person name="Hainaut M."/>
            <person name="Haridas S."/>
            <person name="Labutti K."/>
            <person name="Lindquist E."/>
            <person name="Lipzen A."/>
            <person name="Khouja H.-R."/>
            <person name="Murat C."/>
            <person name="Ohm R."/>
            <person name="Olson A."/>
            <person name="Spatafora J."/>
            <person name="Veneault-Fourrey C."/>
            <person name="Henrissat B."/>
            <person name="Grigoriev I."/>
            <person name="Martin F."/>
            <person name="Perotto S."/>
        </authorList>
    </citation>
    <scope>NUCLEOTIDE SEQUENCE [LARGE SCALE GENOMIC DNA]</scope>
    <source>
        <strain evidence="1 2">UAMH 7357</strain>
    </source>
</reference>
<feature type="non-terminal residue" evidence="1">
    <location>
        <position position="118"/>
    </location>
</feature>
<name>A0A2J6PJX4_9HELO</name>
<dbReference type="STRING" id="1745343.A0A2J6PJX4"/>
<dbReference type="AlphaFoldDB" id="A0A2J6PJX4"/>
<evidence type="ECO:0000313" key="2">
    <source>
        <dbReference type="Proteomes" id="UP000235672"/>
    </source>
</evidence>
<keyword evidence="2" id="KW-1185">Reference proteome</keyword>
<dbReference type="EMBL" id="KZ613523">
    <property type="protein sequence ID" value="PMD14333.1"/>
    <property type="molecule type" value="Genomic_DNA"/>
</dbReference>
<proteinExistence type="predicted"/>
<sequence length="118" mass="13648">MDGQTKFQIPTLRKTLKSGRYKWPNPEASTGIQYKNAKLGRKQCWEAIGEARRKFEEIASKMKTHLENSCDPLAHTVFWTMYMIGRSREESSPTIMFCGRDKNACNEVREMIKKSGIL</sequence>
<dbReference type="OrthoDB" id="3562584at2759"/>
<accession>A0A2J6PJX4</accession>
<protein>
    <submittedName>
        <fullName evidence="1">Uncharacterized protein</fullName>
    </submittedName>
</protein>
<organism evidence="1 2">
    <name type="scientific">Hyaloscypha hepaticicola</name>
    <dbReference type="NCBI Taxonomy" id="2082293"/>
    <lineage>
        <taxon>Eukaryota</taxon>
        <taxon>Fungi</taxon>
        <taxon>Dikarya</taxon>
        <taxon>Ascomycota</taxon>
        <taxon>Pezizomycotina</taxon>
        <taxon>Leotiomycetes</taxon>
        <taxon>Helotiales</taxon>
        <taxon>Hyaloscyphaceae</taxon>
        <taxon>Hyaloscypha</taxon>
    </lineage>
</organism>
<dbReference type="Proteomes" id="UP000235672">
    <property type="component" value="Unassembled WGS sequence"/>
</dbReference>
<evidence type="ECO:0000313" key="1">
    <source>
        <dbReference type="EMBL" id="PMD14333.1"/>
    </source>
</evidence>
<gene>
    <name evidence="1" type="ORF">NA56DRAFT_584055</name>
</gene>